<organism evidence="1 2">
    <name type="scientific">Brevibacterium paucivorans</name>
    <dbReference type="NCBI Taxonomy" id="170994"/>
    <lineage>
        <taxon>Bacteria</taxon>
        <taxon>Bacillati</taxon>
        <taxon>Actinomycetota</taxon>
        <taxon>Actinomycetes</taxon>
        <taxon>Micrococcales</taxon>
        <taxon>Brevibacteriaceae</taxon>
        <taxon>Brevibacterium</taxon>
    </lineage>
</organism>
<feature type="non-terminal residue" evidence="1">
    <location>
        <position position="1"/>
    </location>
</feature>
<name>A0A2N6VJY7_9MICO</name>
<comment type="caution">
    <text evidence="1">The sequence shown here is derived from an EMBL/GenBank/DDBJ whole genome shotgun (WGS) entry which is preliminary data.</text>
</comment>
<proteinExistence type="predicted"/>
<gene>
    <name evidence="1" type="ORF">CJ199_12530</name>
</gene>
<dbReference type="AlphaFoldDB" id="A0A2N6VJY7"/>
<reference evidence="1 2" key="1">
    <citation type="submission" date="2017-09" db="EMBL/GenBank/DDBJ databases">
        <title>Bacterial strain isolated from the female urinary microbiota.</title>
        <authorList>
            <person name="Thomas-White K."/>
            <person name="Kumar N."/>
            <person name="Forster S."/>
            <person name="Putonti C."/>
            <person name="Lawley T."/>
            <person name="Wolfe A.J."/>
        </authorList>
    </citation>
    <scope>NUCLEOTIDE SEQUENCE [LARGE SCALE GENOMIC DNA]</scope>
    <source>
        <strain evidence="1 2">UMB1301</strain>
    </source>
</reference>
<dbReference type="EMBL" id="PNHK01000129">
    <property type="protein sequence ID" value="PMD04358.1"/>
    <property type="molecule type" value="Genomic_DNA"/>
</dbReference>
<sequence>ASRKGSVYLSAAIQLSLTFRDTCNAFQEVGRIVAEIALTES</sequence>
<dbReference type="Proteomes" id="UP000235598">
    <property type="component" value="Unassembled WGS sequence"/>
</dbReference>
<evidence type="ECO:0000313" key="1">
    <source>
        <dbReference type="EMBL" id="PMD04358.1"/>
    </source>
</evidence>
<protein>
    <submittedName>
        <fullName evidence="1">DUF47 domain-containing protein</fullName>
    </submittedName>
</protein>
<accession>A0A2N6VJY7</accession>
<evidence type="ECO:0000313" key="2">
    <source>
        <dbReference type="Proteomes" id="UP000235598"/>
    </source>
</evidence>